<evidence type="ECO:0008006" key="4">
    <source>
        <dbReference type="Google" id="ProtNLM"/>
    </source>
</evidence>
<dbReference type="PANTHER" id="PTHR46580">
    <property type="entry name" value="SENSOR KINASE-RELATED"/>
    <property type="match status" value="1"/>
</dbReference>
<comment type="caution">
    <text evidence="2">The sequence shown here is derived from an EMBL/GenBank/DDBJ whole genome shotgun (WGS) entry which is preliminary data.</text>
</comment>
<dbReference type="InterPro" id="IPR013517">
    <property type="entry name" value="FG-GAP"/>
</dbReference>
<evidence type="ECO:0000313" key="2">
    <source>
        <dbReference type="EMBL" id="CAF3468209.1"/>
    </source>
</evidence>
<protein>
    <recommendedName>
        <fullName evidence="4">VCBS repeat-containing protein</fullName>
    </recommendedName>
</protein>
<organism evidence="2 3">
    <name type="scientific">Rotaria socialis</name>
    <dbReference type="NCBI Taxonomy" id="392032"/>
    <lineage>
        <taxon>Eukaryota</taxon>
        <taxon>Metazoa</taxon>
        <taxon>Spiralia</taxon>
        <taxon>Gnathifera</taxon>
        <taxon>Rotifera</taxon>
        <taxon>Eurotatoria</taxon>
        <taxon>Bdelloidea</taxon>
        <taxon>Philodinida</taxon>
        <taxon>Philodinidae</taxon>
        <taxon>Rotaria</taxon>
    </lineage>
</organism>
<dbReference type="InterPro" id="IPR028994">
    <property type="entry name" value="Integrin_alpha_N"/>
</dbReference>
<dbReference type="Gene3D" id="2.130.10.130">
    <property type="entry name" value="Integrin alpha, N-terminal"/>
    <property type="match status" value="1"/>
</dbReference>
<gene>
    <name evidence="2" type="ORF">KIK155_LOCUS13618</name>
</gene>
<reference evidence="2" key="1">
    <citation type="submission" date="2021-02" db="EMBL/GenBank/DDBJ databases">
        <authorList>
            <person name="Nowell W R."/>
        </authorList>
    </citation>
    <scope>NUCLEOTIDE SEQUENCE</scope>
</reference>
<dbReference type="Pfam" id="PF13517">
    <property type="entry name" value="FG-GAP_3"/>
    <property type="match status" value="3"/>
</dbReference>
<accession>A0A818F1Q0</accession>
<dbReference type="AlphaFoldDB" id="A0A818F1Q0"/>
<dbReference type="PANTHER" id="PTHR46580:SF4">
    <property type="entry name" value="ATP_GTP-BINDING PROTEIN"/>
    <property type="match status" value="1"/>
</dbReference>
<keyword evidence="1" id="KW-0732">Signal</keyword>
<dbReference type="Gene3D" id="2.30.30.100">
    <property type="match status" value="3"/>
</dbReference>
<name>A0A818F1Q0_9BILA</name>
<dbReference type="SUPFAM" id="SSF69318">
    <property type="entry name" value="Integrin alpha N-terminal domain"/>
    <property type="match status" value="2"/>
</dbReference>
<evidence type="ECO:0000256" key="1">
    <source>
        <dbReference type="ARBA" id="ARBA00022729"/>
    </source>
</evidence>
<proteinExistence type="predicted"/>
<sequence length="423" mass="45614">MDILLGLGNGAFDSGNLYSLGSSRPVSAAVADLNNDRCLDIIVANYDTSSIHILLGYGFHPDSIVIGDFNKDNILDVAIADSENNNIPVLHGSSNGTLTTRETHSTGANSTPMVLAEGDFNNDQYVAKAFANQTTYFTGAYAFSISVAVGDFDEDSVLDISVANRDNNNVGVFIGHGDGTFAPLTIYSTGDSFEPEMFIVRDLNNGNRPNIIISSQPFLSTKSYSTDNDSHPQSIIIADLNDNSRMDIIVANYGKDNISILLGYGNETFMEQITHATGRGSKSKPRSIAFGYFNNDTLLDIVVANAGTNNVGILLGYGNGMFSNITLYSTDDSVSPSSVAVSDFNNDKYLNIAKVNADSKIILLLYGNSNGTFENAKSYLLEYESRPYSVAVGDFNRDNWIDIAIANYGTDNVNIIVRICNAP</sequence>
<evidence type="ECO:0000313" key="3">
    <source>
        <dbReference type="Proteomes" id="UP000663865"/>
    </source>
</evidence>
<dbReference type="Proteomes" id="UP000663865">
    <property type="component" value="Unassembled WGS sequence"/>
</dbReference>
<dbReference type="EMBL" id="CAJNYV010002276">
    <property type="protein sequence ID" value="CAF3468209.1"/>
    <property type="molecule type" value="Genomic_DNA"/>
</dbReference>